<evidence type="ECO:0000313" key="12">
    <source>
        <dbReference type="Proteomes" id="UP000070560"/>
    </source>
</evidence>
<evidence type="ECO:0000256" key="8">
    <source>
        <dbReference type="ARBA" id="ARBA00048731"/>
    </source>
</evidence>
<dbReference type="CDD" id="cd12173">
    <property type="entry name" value="PGDH_4"/>
    <property type="match status" value="1"/>
</dbReference>
<keyword evidence="5 9" id="KW-0560">Oxidoreductase</keyword>
<evidence type="ECO:0000256" key="7">
    <source>
        <dbReference type="ARBA" id="ARBA00048126"/>
    </source>
</evidence>
<dbReference type="FunFam" id="3.40.50.720:FF:000021">
    <property type="entry name" value="D-3-phosphoglycerate dehydrogenase"/>
    <property type="match status" value="1"/>
</dbReference>
<evidence type="ECO:0000256" key="6">
    <source>
        <dbReference type="ARBA" id="ARBA00023027"/>
    </source>
</evidence>
<evidence type="ECO:0000256" key="3">
    <source>
        <dbReference type="ARBA" id="ARBA00005854"/>
    </source>
</evidence>
<dbReference type="NCBIfam" id="TIGR01327">
    <property type="entry name" value="PGDH"/>
    <property type="match status" value="1"/>
</dbReference>
<keyword evidence="9" id="KW-0718">Serine biosynthesis</keyword>
<dbReference type="InterPro" id="IPR006236">
    <property type="entry name" value="PGDH"/>
</dbReference>
<dbReference type="AlphaFoldDB" id="A0A7U4QLD6"/>
<dbReference type="InterPro" id="IPR045865">
    <property type="entry name" value="ACT-like_dom_sf"/>
</dbReference>
<accession>A0A7U4QLD6</accession>
<dbReference type="FunFam" id="3.30.1330.90:FF:000003">
    <property type="entry name" value="D-3-phosphoglycerate dehydrogenase"/>
    <property type="match status" value="1"/>
</dbReference>
<dbReference type="InterPro" id="IPR006139">
    <property type="entry name" value="D-isomer_2_OHA_DH_cat_dom"/>
</dbReference>
<dbReference type="GO" id="GO:0006564">
    <property type="term" value="P:L-serine biosynthetic process"/>
    <property type="evidence" value="ECO:0007669"/>
    <property type="project" value="UniProtKB-UniRule"/>
</dbReference>
<evidence type="ECO:0000256" key="1">
    <source>
        <dbReference type="ARBA" id="ARBA00003800"/>
    </source>
</evidence>
<reference evidence="11 12" key="1">
    <citation type="submission" date="2015-10" db="EMBL/GenBank/DDBJ databases">
        <title>Candidatus Desulfofervidus auxilii, a hydrogenotrophic sulfate-reducing bacterium involved in the thermophilic anaerobic oxidation of methane.</title>
        <authorList>
            <person name="Krukenberg V."/>
            <person name="Richter M."/>
            <person name="Wegener G."/>
        </authorList>
    </citation>
    <scope>NUCLEOTIDE SEQUENCE [LARGE SCALE GENOMIC DNA]</scope>
    <source>
        <strain evidence="11 12">HS1</strain>
    </source>
</reference>
<dbReference type="InterPro" id="IPR045626">
    <property type="entry name" value="PGDH_ASB_dom"/>
</dbReference>
<dbReference type="InterPro" id="IPR006140">
    <property type="entry name" value="D-isomer_DH_NAD-bd"/>
</dbReference>
<dbReference type="Gene3D" id="3.30.70.260">
    <property type="match status" value="1"/>
</dbReference>
<dbReference type="Pfam" id="PF19304">
    <property type="entry name" value="PGDH_inter"/>
    <property type="match status" value="1"/>
</dbReference>
<dbReference type="SUPFAM" id="SSF51735">
    <property type="entry name" value="NAD(P)-binding Rossmann-fold domains"/>
    <property type="match status" value="1"/>
</dbReference>
<dbReference type="Pfam" id="PF02826">
    <property type="entry name" value="2-Hacid_dh_C"/>
    <property type="match status" value="1"/>
</dbReference>
<comment type="pathway">
    <text evidence="2 9">Amino-acid biosynthesis; L-serine biosynthesis; L-serine from 3-phospho-D-glycerate: step 1/3.</text>
</comment>
<dbReference type="OrthoDB" id="9793626at2"/>
<keyword evidence="12" id="KW-1185">Reference proteome</keyword>
<keyword evidence="6 9" id="KW-0520">NAD</keyword>
<comment type="catalytic activity">
    <reaction evidence="8 9">
        <text>(2R)-3-phosphoglycerate + NAD(+) = 3-phosphooxypyruvate + NADH + H(+)</text>
        <dbReference type="Rhea" id="RHEA:12641"/>
        <dbReference type="ChEBI" id="CHEBI:15378"/>
        <dbReference type="ChEBI" id="CHEBI:18110"/>
        <dbReference type="ChEBI" id="CHEBI:57540"/>
        <dbReference type="ChEBI" id="CHEBI:57945"/>
        <dbReference type="ChEBI" id="CHEBI:58272"/>
        <dbReference type="EC" id="1.1.1.95"/>
    </reaction>
</comment>
<dbReference type="PROSITE" id="PS51671">
    <property type="entry name" value="ACT"/>
    <property type="match status" value="1"/>
</dbReference>
<dbReference type="RefSeq" id="WP_066063927.1">
    <property type="nucleotide sequence ID" value="NZ_CP013015.1"/>
</dbReference>
<evidence type="ECO:0000256" key="2">
    <source>
        <dbReference type="ARBA" id="ARBA00005216"/>
    </source>
</evidence>
<dbReference type="Pfam" id="PF00389">
    <property type="entry name" value="2-Hacid_dh"/>
    <property type="match status" value="1"/>
</dbReference>
<dbReference type="GO" id="GO:0004617">
    <property type="term" value="F:phosphoglycerate dehydrogenase activity"/>
    <property type="evidence" value="ECO:0007669"/>
    <property type="project" value="UniProtKB-UniRule"/>
</dbReference>
<dbReference type="EMBL" id="CP013015">
    <property type="protein sequence ID" value="AMM41490.1"/>
    <property type="molecule type" value="Genomic_DNA"/>
</dbReference>
<dbReference type="InterPro" id="IPR029009">
    <property type="entry name" value="ASB_dom_sf"/>
</dbReference>
<dbReference type="PROSITE" id="PS00670">
    <property type="entry name" value="D_2_HYDROXYACID_DH_2"/>
    <property type="match status" value="1"/>
</dbReference>
<dbReference type="SUPFAM" id="SSF55021">
    <property type="entry name" value="ACT-like"/>
    <property type="match status" value="1"/>
</dbReference>
<gene>
    <name evidence="11" type="ORF">HS1_001696</name>
</gene>
<sequence>MATYKILITDNIAPQGIELLEKVPQFDVEVAVSLSPEELKKKVKDAHALIIRSATKVTSDVIEGAKKLKVIGRAGIGLDNVDVRAATKKGIVVMNAPEGNMVTTAEHTIAMLMALARNIPQATASLKSKKWEKKKFQGRELYRKILGIIGLGRIGSIVADRANGLKMKVIAYDPFVRPEMAEKIGVELVSLEELYQRADFITIHTPLTPETKYLINKKAFAQMKDGVMIVNCARGGIVKEKDLYEAIQKGKVAGAALDVFEKEPPQDNPLLDLDRVICTPHLGASTQEAQTNVAVAIAEQVTDYLINGVVRNAVNVPIISEELLSVLGPYLTLAEKIGAFHAQVVKAPIKEVEIEYIGDVAKTDTRPIKIAGLKGLLTPILGEQVNFVNADFLATERGIQVKESKREIPSDFTNVIIVNVHTESGEKKSITGTIFGKKQPRIVRLDGFALEAVPEGHMLLIQNVDRPGVIGNIGTILGRHQINIGRMHVGQDEITGQTLILLSTNIPVPKPVLEEIKELPHVISAISLEL</sequence>
<dbReference type="InterPro" id="IPR036291">
    <property type="entry name" value="NAD(P)-bd_dom_sf"/>
</dbReference>
<dbReference type="Gene3D" id="3.30.1330.90">
    <property type="entry name" value="D-3-phosphoglycerate dehydrogenase, domain 3"/>
    <property type="match status" value="1"/>
</dbReference>
<evidence type="ECO:0000256" key="4">
    <source>
        <dbReference type="ARBA" id="ARBA00021582"/>
    </source>
</evidence>
<dbReference type="InterPro" id="IPR029752">
    <property type="entry name" value="D-isomer_DH_CS1"/>
</dbReference>
<keyword evidence="9" id="KW-0028">Amino-acid biosynthesis</keyword>
<dbReference type="Pfam" id="PF01842">
    <property type="entry name" value="ACT"/>
    <property type="match status" value="1"/>
</dbReference>
<dbReference type="KEGG" id="daw:HS1_001696"/>
<feature type="domain" description="ACT" evidence="10">
    <location>
        <begin position="458"/>
        <end position="530"/>
    </location>
</feature>
<protein>
    <recommendedName>
        <fullName evidence="4 9">D-3-phosphoglycerate dehydrogenase</fullName>
        <ecNumber evidence="9">1.1.1.95</ecNumber>
    </recommendedName>
</protein>
<dbReference type="SUPFAM" id="SSF52283">
    <property type="entry name" value="Formate/glycerate dehydrogenase catalytic domain-like"/>
    <property type="match status" value="1"/>
</dbReference>
<evidence type="ECO:0000313" key="11">
    <source>
        <dbReference type="EMBL" id="AMM41490.1"/>
    </source>
</evidence>
<dbReference type="PANTHER" id="PTHR42938:SF47">
    <property type="entry name" value="HYDROXYPYRUVATE REDUCTASE"/>
    <property type="match status" value="1"/>
</dbReference>
<proteinExistence type="inferred from homology"/>
<dbReference type="Proteomes" id="UP000070560">
    <property type="component" value="Chromosome"/>
</dbReference>
<dbReference type="InterPro" id="IPR029753">
    <property type="entry name" value="D-isomer_DH_CS"/>
</dbReference>
<dbReference type="Gene3D" id="3.40.50.720">
    <property type="entry name" value="NAD(P)-binding Rossmann-like Domain"/>
    <property type="match status" value="2"/>
</dbReference>
<name>A0A7U4QLD6_DESA2</name>
<dbReference type="PROSITE" id="PS00065">
    <property type="entry name" value="D_2_HYDROXYACID_DH_1"/>
    <property type="match status" value="1"/>
</dbReference>
<evidence type="ECO:0000256" key="9">
    <source>
        <dbReference type="RuleBase" id="RU363003"/>
    </source>
</evidence>
<evidence type="ECO:0000259" key="10">
    <source>
        <dbReference type="PROSITE" id="PS51671"/>
    </source>
</evidence>
<dbReference type="EC" id="1.1.1.95" evidence="9"/>
<dbReference type="PANTHER" id="PTHR42938">
    <property type="entry name" value="FORMATE DEHYDROGENASE 1"/>
    <property type="match status" value="1"/>
</dbReference>
<dbReference type="GO" id="GO:0051287">
    <property type="term" value="F:NAD binding"/>
    <property type="evidence" value="ECO:0007669"/>
    <property type="project" value="UniProtKB-UniRule"/>
</dbReference>
<dbReference type="InterPro" id="IPR002912">
    <property type="entry name" value="ACT_dom"/>
</dbReference>
<dbReference type="CDD" id="cd04902">
    <property type="entry name" value="ACT_3PGDH-xct"/>
    <property type="match status" value="1"/>
</dbReference>
<comment type="function">
    <text evidence="1">Catalyzes the reversible oxidation of 3-phospho-D-glycerate to 3-phosphonooxypyruvate, the first step of the phosphorylated L-serine biosynthesis pathway. Also catalyzes the reversible oxidation of 2-hydroxyglutarate to 2-oxoglutarate.</text>
</comment>
<evidence type="ECO:0000256" key="5">
    <source>
        <dbReference type="ARBA" id="ARBA00023002"/>
    </source>
</evidence>
<comment type="catalytic activity">
    <reaction evidence="7">
        <text>(R)-2-hydroxyglutarate + NAD(+) = 2-oxoglutarate + NADH + H(+)</text>
        <dbReference type="Rhea" id="RHEA:49612"/>
        <dbReference type="ChEBI" id="CHEBI:15378"/>
        <dbReference type="ChEBI" id="CHEBI:15801"/>
        <dbReference type="ChEBI" id="CHEBI:16810"/>
        <dbReference type="ChEBI" id="CHEBI:57540"/>
        <dbReference type="ChEBI" id="CHEBI:57945"/>
        <dbReference type="EC" id="1.1.1.399"/>
    </reaction>
</comment>
<organism evidence="11 12">
    <name type="scientific">Desulfofervidus auxilii</name>
    <dbReference type="NCBI Taxonomy" id="1621989"/>
    <lineage>
        <taxon>Bacteria</taxon>
        <taxon>Pseudomonadati</taxon>
        <taxon>Thermodesulfobacteriota</taxon>
        <taxon>Candidatus Desulfofervidia</taxon>
        <taxon>Candidatus Desulfofervidales</taxon>
        <taxon>Candidatus Desulfofervidaceae</taxon>
        <taxon>Candidatus Desulfofervidus</taxon>
    </lineage>
</organism>
<comment type="similarity">
    <text evidence="3 9">Belongs to the D-isomer specific 2-hydroxyacid dehydrogenase family.</text>
</comment>
<dbReference type="UniPathway" id="UPA00135">
    <property type="reaction ID" value="UER00196"/>
</dbReference>
<dbReference type="SUPFAM" id="SSF143548">
    <property type="entry name" value="Serine metabolism enzymes domain"/>
    <property type="match status" value="1"/>
</dbReference>